<evidence type="ECO:0000313" key="5">
    <source>
        <dbReference type="EMBL" id="KAI6656006.1"/>
    </source>
</evidence>
<dbReference type="InterPro" id="IPR032675">
    <property type="entry name" value="LRR_dom_sf"/>
</dbReference>
<keyword evidence="6" id="KW-1185">Reference proteome</keyword>
<dbReference type="InterPro" id="IPR001611">
    <property type="entry name" value="Leu-rich_rpt"/>
</dbReference>
<reference evidence="5 6" key="1">
    <citation type="journal article" date="2023" name="BMC Biol.">
        <title>The compact genome of the sponge Oopsacas minuta (Hexactinellida) is lacking key metazoan core genes.</title>
        <authorList>
            <person name="Santini S."/>
            <person name="Schenkelaars Q."/>
            <person name="Jourda C."/>
            <person name="Duchesne M."/>
            <person name="Belahbib H."/>
            <person name="Rocher C."/>
            <person name="Selva M."/>
            <person name="Riesgo A."/>
            <person name="Vervoort M."/>
            <person name="Leys S.P."/>
            <person name="Kodjabachian L."/>
            <person name="Le Bivic A."/>
            <person name="Borchiellini C."/>
            <person name="Claverie J.M."/>
            <person name="Renard E."/>
        </authorList>
    </citation>
    <scope>NUCLEOTIDE SEQUENCE [LARGE SCALE GENOMIC DNA]</scope>
    <source>
        <strain evidence="5">SPO-2</strain>
    </source>
</reference>
<sequence length="472" mass="55280">MTKLININEEWVLTNLQLTPDEAFKQESINLSGSYTDRILSLGRSLMSFHSLVSLDLSRNMLQSLKGLHHLKHLRSLNLYLNDISNIKELYRLRSNKQLREIDIRLNPVTKAEPDFRLFLVYMLPQLRKLDDRGVYEQERAAALLHFSSDQAHNFSFNSPDENDMSYELKNASEYHTHPRVKMVQNAFPLTHSALDDDDVTVLDLLSKSRIDAAPPPVTSSEPVVVGNPFTEIEERIQSRLNINSNMGQVFASFLTDITNVIRCHWPNKVTVSFVDDLNEVVEKNFLDFSEKEDGISRREEEWQKEQRSLEQRVEIAEREQRDHQVKLRELEEENSNLRSVENEISPMKEAFSQFKGENKHLQEKIKIQESRIQDMNVRMIAYDKDRSNLENSIEEKRKQLEDNLASLKEIRGLAAMLRETHQALTSNNNFLLQENSQLKERHEQEINQMHFSYQQLRKSFDVWKEANKQSN</sequence>
<gene>
    <name evidence="5" type="ORF">LOD99_1740</name>
</gene>
<evidence type="ECO:0000256" key="3">
    <source>
        <dbReference type="ARBA" id="ARBA00023054"/>
    </source>
</evidence>
<dbReference type="SUPFAM" id="SSF52058">
    <property type="entry name" value="L domain-like"/>
    <property type="match status" value="1"/>
</dbReference>
<comment type="caution">
    <text evidence="5">The sequence shown here is derived from an EMBL/GenBank/DDBJ whole genome shotgun (WGS) entry which is preliminary data.</text>
</comment>
<dbReference type="PANTHER" id="PTHR23311:SF5">
    <property type="entry name" value="CENTROSOMAL PROTEIN OF 72 KDA"/>
    <property type="match status" value="1"/>
</dbReference>
<dbReference type="PANTHER" id="PTHR23311">
    <property type="entry name" value="HEAT SHOCK REGULATED 2"/>
    <property type="match status" value="1"/>
</dbReference>
<organism evidence="5 6">
    <name type="scientific">Oopsacas minuta</name>
    <dbReference type="NCBI Taxonomy" id="111878"/>
    <lineage>
        <taxon>Eukaryota</taxon>
        <taxon>Metazoa</taxon>
        <taxon>Porifera</taxon>
        <taxon>Hexactinellida</taxon>
        <taxon>Hexasterophora</taxon>
        <taxon>Lyssacinosida</taxon>
        <taxon>Leucopsacidae</taxon>
        <taxon>Oopsacas</taxon>
    </lineage>
</organism>
<dbReference type="Pfam" id="PF14580">
    <property type="entry name" value="LRR_9"/>
    <property type="match status" value="1"/>
</dbReference>
<dbReference type="InterPro" id="IPR055320">
    <property type="entry name" value="CEP72-like"/>
</dbReference>
<evidence type="ECO:0000256" key="1">
    <source>
        <dbReference type="ARBA" id="ARBA00022614"/>
    </source>
</evidence>
<dbReference type="Proteomes" id="UP001165289">
    <property type="component" value="Unassembled WGS sequence"/>
</dbReference>
<dbReference type="EMBL" id="JAKMXF010000166">
    <property type="protein sequence ID" value="KAI6656006.1"/>
    <property type="molecule type" value="Genomic_DNA"/>
</dbReference>
<name>A0AAV7K6G5_9METZ</name>
<keyword evidence="2" id="KW-0677">Repeat</keyword>
<keyword evidence="1" id="KW-0433">Leucine-rich repeat</keyword>
<protein>
    <submittedName>
        <fullName evidence="5">CEP72</fullName>
    </submittedName>
</protein>
<evidence type="ECO:0000256" key="4">
    <source>
        <dbReference type="SAM" id="Coils"/>
    </source>
</evidence>
<dbReference type="PROSITE" id="PS51450">
    <property type="entry name" value="LRR"/>
    <property type="match status" value="2"/>
</dbReference>
<proteinExistence type="predicted"/>
<accession>A0AAV7K6G5</accession>
<dbReference type="AlphaFoldDB" id="A0AAV7K6G5"/>
<keyword evidence="3 4" id="KW-0175">Coiled coil</keyword>
<evidence type="ECO:0000313" key="6">
    <source>
        <dbReference type="Proteomes" id="UP001165289"/>
    </source>
</evidence>
<dbReference type="Gene3D" id="3.80.10.10">
    <property type="entry name" value="Ribonuclease Inhibitor"/>
    <property type="match status" value="1"/>
</dbReference>
<feature type="coiled-coil region" evidence="4">
    <location>
        <begin position="300"/>
        <end position="449"/>
    </location>
</feature>
<evidence type="ECO:0000256" key="2">
    <source>
        <dbReference type="ARBA" id="ARBA00022737"/>
    </source>
</evidence>